<comment type="caution">
    <text evidence="1">The sequence shown here is derived from an EMBL/GenBank/DDBJ whole genome shotgun (WGS) entry which is preliminary data.</text>
</comment>
<evidence type="ECO:0000313" key="1">
    <source>
        <dbReference type="EMBL" id="KAJ9656408.1"/>
    </source>
</evidence>
<name>A0ACC3A6Z3_9EURO</name>
<sequence length="1000" mass="108631">MAQFIRGKQAGVQNDLSQGIAAEFFMLDDLARYGINSQISALAYEPVQSLLAVGTNDTQFGPGQVYVFGQMRVCVTLNLQGRASIKEIQFCGERLIVLDNKNHITIFSLDARKRIATYSPPGQVTALVTDPSLDYCLTGLQNGEVVAYDLDRECMTHFKIPNLWREKNPRARMLPIVSMQFHPKDIGSLLIAYSEGAVIYSFKQNKALKFFHYEIPRGAPGGNQDPRTMNQARAPNLTHAIWHPTGTFILTAHDDTSLVFWDLRDGRILEARTVEDVAIHTPGARVNAQPGSLAAAIKEPYSKIVWCSKENPDDTGLLLVGGHPTTAPAPGLAFIDLGLTPNYQTSTWDFLTNFFRNPKRTHILPTPPNAKVTNFLVIPRASPHFAGSHDPIAVIAALSSGELTTLSFPSGHPISPTNMLHVSLSLVHPFTTKFALADVDRTRWLGMKESRQRGPKFLLGGAEAIKPMKRFENRNVILTAHADATVRVWDVGSGDEIENGSVLQADLAHAVGRWDNIDVTQMAMSGATGELAVGLRSGEVVIFRLNRNQNFGKPPPSAAENEGPGHMTNITRRADPTLKEGLLPLALTNDQQGPITALRLSNIGFLASGYESGGITVIDLRGPAIIHTVLLAELVVKRSGSIRGRRSSQSVQKEWPTAIEFGILTIDGDDYSSIAMFVGTSRGRVATFKILPSQSGRFSVQFVGAASLSEEKVVSICPINSDTGGPALATGPAMAGLQSGHKVPGVLVVTTASSAHIFKPASAKGASKSFDSVFCDAAAVTRFEQRGYALVGLFGDGCARAFSIPALKEIGTIRLNHIFDVKRLPDAMIDNSGDIVGWTGPSEIALASVWGANRTIPPSNDKLFDPAKLPIPRPTISNLQWIAGTQYITPADMDVLIGGPDRPPSKRMMAEMRAQQDAEFQRQREAARTGRSPPPDRNQEGYWAYMQRQIQERTENLGLATDSMDKTAEASNSWSDDVSKFVAKQKRQAALGFIGSKFGL</sequence>
<evidence type="ECO:0000313" key="2">
    <source>
        <dbReference type="Proteomes" id="UP001172386"/>
    </source>
</evidence>
<dbReference type="EMBL" id="JAPDRQ010000078">
    <property type="protein sequence ID" value="KAJ9656408.1"/>
    <property type="molecule type" value="Genomic_DNA"/>
</dbReference>
<reference evidence="1" key="1">
    <citation type="submission" date="2022-10" db="EMBL/GenBank/DDBJ databases">
        <title>Culturing micro-colonial fungi from biological soil crusts in the Mojave desert and describing Neophaeococcomyces mojavensis, and introducing the new genera and species Taxawa tesnikishii.</title>
        <authorList>
            <person name="Kurbessoian T."/>
            <person name="Stajich J.E."/>
        </authorList>
    </citation>
    <scope>NUCLEOTIDE SEQUENCE</scope>
    <source>
        <strain evidence="1">JES_112</strain>
    </source>
</reference>
<organism evidence="1 2">
    <name type="scientific">Neophaeococcomyces mojaviensis</name>
    <dbReference type="NCBI Taxonomy" id="3383035"/>
    <lineage>
        <taxon>Eukaryota</taxon>
        <taxon>Fungi</taxon>
        <taxon>Dikarya</taxon>
        <taxon>Ascomycota</taxon>
        <taxon>Pezizomycotina</taxon>
        <taxon>Eurotiomycetes</taxon>
        <taxon>Chaetothyriomycetidae</taxon>
        <taxon>Chaetothyriales</taxon>
        <taxon>Chaetothyriales incertae sedis</taxon>
        <taxon>Neophaeococcomyces</taxon>
    </lineage>
</organism>
<protein>
    <submittedName>
        <fullName evidence="1">Lethal(2) giant larvae sro7</fullName>
    </submittedName>
</protein>
<keyword evidence="2" id="KW-1185">Reference proteome</keyword>
<proteinExistence type="predicted"/>
<accession>A0ACC3A6Z3</accession>
<dbReference type="Proteomes" id="UP001172386">
    <property type="component" value="Unassembled WGS sequence"/>
</dbReference>
<gene>
    <name evidence="1" type="primary">SRO7</name>
    <name evidence="1" type="ORF">H2198_004986</name>
</gene>